<dbReference type="GO" id="GO:0016491">
    <property type="term" value="F:oxidoreductase activity"/>
    <property type="evidence" value="ECO:0007669"/>
    <property type="project" value="UniProtKB-KW"/>
</dbReference>
<dbReference type="InterPro" id="IPR051264">
    <property type="entry name" value="FAD-oxidored/transferase_4"/>
</dbReference>
<name>A0A211ZKI5_9PROT</name>
<gene>
    <name evidence="7" type="ORF">BWR60_18380</name>
</gene>
<comment type="caution">
    <text evidence="7">The sequence shown here is derived from an EMBL/GenBank/DDBJ whole genome shotgun (WGS) entry which is preliminary data.</text>
</comment>
<evidence type="ECO:0000313" key="8">
    <source>
        <dbReference type="Proteomes" id="UP000196655"/>
    </source>
</evidence>
<dbReference type="Pfam" id="PF01565">
    <property type="entry name" value="FAD_binding_4"/>
    <property type="match status" value="1"/>
</dbReference>
<dbReference type="Gene3D" id="3.30.43.10">
    <property type="entry name" value="Uridine Diphospho-n-acetylenolpyruvylglucosamine Reductase, domain 2"/>
    <property type="match status" value="1"/>
</dbReference>
<evidence type="ECO:0000256" key="4">
    <source>
        <dbReference type="ARBA" id="ARBA00023002"/>
    </source>
</evidence>
<proteinExistence type="predicted"/>
<dbReference type="InterPro" id="IPR036318">
    <property type="entry name" value="FAD-bd_PCMH-like_sf"/>
</dbReference>
<evidence type="ECO:0000256" key="3">
    <source>
        <dbReference type="ARBA" id="ARBA00022827"/>
    </source>
</evidence>
<dbReference type="OrthoDB" id="9772552at2"/>
<dbReference type="Gene3D" id="3.30.70.2190">
    <property type="match status" value="1"/>
</dbReference>
<dbReference type="PANTHER" id="PTHR43716:SF1">
    <property type="entry name" value="D-2-HYDROXYGLUTARATE DEHYDROGENASE, MITOCHONDRIAL"/>
    <property type="match status" value="1"/>
</dbReference>
<evidence type="ECO:0000256" key="5">
    <source>
        <dbReference type="SAM" id="MobiDB-lite"/>
    </source>
</evidence>
<keyword evidence="2" id="KW-0285">Flavoprotein</keyword>
<dbReference type="InterPro" id="IPR016167">
    <property type="entry name" value="FAD-bd_PCMH_sub1"/>
</dbReference>
<dbReference type="SUPFAM" id="SSF55103">
    <property type="entry name" value="FAD-linked oxidases, C-terminal domain"/>
    <property type="match status" value="1"/>
</dbReference>
<dbReference type="GO" id="GO:0022904">
    <property type="term" value="P:respiratory electron transport chain"/>
    <property type="evidence" value="ECO:0007669"/>
    <property type="project" value="TreeGrafter"/>
</dbReference>
<sequence length="503" mass="53092">MRGGPDRQGGRPSSGPAPGEPARVNDTASHLDALRAVLGERGLLAAPDDLSAYETGARYDRGRAAFVARPATTAEASAVVAHCVRHGIRLVPQGGNTGLVAGSTPDPGGAQGVLSLDRFTGPFEVDAANRSATVGAGLRLSTLNQGLEAHGLVLPIDLGADPTVGGMVATNTGGARFIRYGDMRRHVLGLEVVLPDAQGTVLDLMRPLRKNNTGLDLKQLFIGTGGAYGLVTRAVLELRRLPQQSATAILVPRDDEAVMTLLTAFEERVGDHLAAFEGMSGAAVELALKHHERLRNPFAPHPPPPFCILVEIERSWAARDQEPSIDVLMEQVLAEIWDLPGGPLADAMPGRGSDFWALRHVLSESLAAEGRVVAFDLGFARADVMPFRRAMTEVLAQRHPEARICDFGHVGDGGVHFNLVLPRDSALARDPAPLRELVFGEAAGRFGGSFSAEHGIGRANLAFYERLVGDRERGLAGSIQDLVAPGGLGSVDFRAAAPSDGSP</sequence>
<accession>A0A211ZKI5</accession>
<organism evidence="7 8">
    <name type="scientific">Inquilinus limosus</name>
    <dbReference type="NCBI Taxonomy" id="171674"/>
    <lineage>
        <taxon>Bacteria</taxon>
        <taxon>Pseudomonadati</taxon>
        <taxon>Pseudomonadota</taxon>
        <taxon>Alphaproteobacteria</taxon>
        <taxon>Rhodospirillales</taxon>
        <taxon>Rhodospirillaceae</taxon>
        <taxon>Inquilinus</taxon>
    </lineage>
</organism>
<comment type="cofactor">
    <cofactor evidence="1">
        <name>FAD</name>
        <dbReference type="ChEBI" id="CHEBI:57692"/>
    </cofactor>
</comment>
<evidence type="ECO:0000313" key="7">
    <source>
        <dbReference type="EMBL" id="OWJ65704.1"/>
    </source>
</evidence>
<dbReference type="PANTHER" id="PTHR43716">
    <property type="entry name" value="D-2-HYDROXYGLUTARATE DEHYDROGENASE, MITOCHONDRIAL"/>
    <property type="match status" value="1"/>
</dbReference>
<dbReference type="Gene3D" id="3.30.465.10">
    <property type="match status" value="1"/>
</dbReference>
<feature type="region of interest" description="Disordered" evidence="5">
    <location>
        <begin position="1"/>
        <end position="25"/>
    </location>
</feature>
<evidence type="ECO:0000256" key="1">
    <source>
        <dbReference type="ARBA" id="ARBA00001974"/>
    </source>
</evidence>
<dbReference type="Proteomes" id="UP000196655">
    <property type="component" value="Unassembled WGS sequence"/>
</dbReference>
<keyword evidence="8" id="KW-1185">Reference proteome</keyword>
<dbReference type="GO" id="GO:0071949">
    <property type="term" value="F:FAD binding"/>
    <property type="evidence" value="ECO:0007669"/>
    <property type="project" value="InterPro"/>
</dbReference>
<dbReference type="Gene3D" id="3.30.70.2740">
    <property type="match status" value="1"/>
</dbReference>
<dbReference type="SUPFAM" id="SSF56176">
    <property type="entry name" value="FAD-binding/transporter-associated domain-like"/>
    <property type="match status" value="1"/>
</dbReference>
<dbReference type="EMBL" id="NHON01000033">
    <property type="protein sequence ID" value="OWJ65704.1"/>
    <property type="molecule type" value="Genomic_DNA"/>
</dbReference>
<evidence type="ECO:0000256" key="2">
    <source>
        <dbReference type="ARBA" id="ARBA00022630"/>
    </source>
</evidence>
<dbReference type="InterPro" id="IPR016164">
    <property type="entry name" value="FAD-linked_Oxase-like_C"/>
</dbReference>
<reference evidence="8" key="1">
    <citation type="submission" date="2017-05" db="EMBL/GenBank/DDBJ databases">
        <authorList>
            <person name="Macchi M."/>
            <person name="Festa S."/>
            <person name="Coppotelli B.M."/>
            <person name="Morelli I.S."/>
        </authorList>
    </citation>
    <scope>NUCLEOTIDE SEQUENCE [LARGE SCALE GENOMIC DNA]</scope>
    <source>
        <strain evidence="8">I</strain>
    </source>
</reference>
<keyword evidence="3" id="KW-0274">FAD</keyword>
<dbReference type="InterPro" id="IPR016166">
    <property type="entry name" value="FAD-bd_PCMH"/>
</dbReference>
<protein>
    <submittedName>
        <fullName evidence="7">FAD-binding oxidoreductase</fullName>
    </submittedName>
</protein>
<dbReference type="AlphaFoldDB" id="A0A211ZKI5"/>
<dbReference type="InterPro" id="IPR016169">
    <property type="entry name" value="FAD-bd_PCMH_sub2"/>
</dbReference>
<dbReference type="PROSITE" id="PS51387">
    <property type="entry name" value="FAD_PCMH"/>
    <property type="match status" value="1"/>
</dbReference>
<evidence type="ECO:0000259" key="6">
    <source>
        <dbReference type="PROSITE" id="PS51387"/>
    </source>
</evidence>
<dbReference type="InterPro" id="IPR004113">
    <property type="entry name" value="FAD-bd_oxidored_4_C"/>
</dbReference>
<feature type="domain" description="FAD-binding PCMH-type" evidence="6">
    <location>
        <begin position="59"/>
        <end position="241"/>
    </location>
</feature>
<dbReference type="Pfam" id="PF02913">
    <property type="entry name" value="FAD-oxidase_C"/>
    <property type="match status" value="1"/>
</dbReference>
<keyword evidence="4" id="KW-0560">Oxidoreductase</keyword>
<dbReference type="InterPro" id="IPR006094">
    <property type="entry name" value="Oxid_FAD_bind_N"/>
</dbReference>